<evidence type="ECO:0000313" key="8">
    <source>
        <dbReference type="Proteomes" id="UP000293360"/>
    </source>
</evidence>
<comment type="caution">
    <text evidence="7">The sequence shown here is derived from an EMBL/GenBank/DDBJ whole genome shotgun (WGS) entry which is preliminary data.</text>
</comment>
<evidence type="ECO:0000256" key="2">
    <source>
        <dbReference type="ARBA" id="ARBA00023015"/>
    </source>
</evidence>
<accession>A0A4Q4SYE2</accession>
<keyword evidence="5" id="KW-0539">Nucleus</keyword>
<evidence type="ECO:0000256" key="5">
    <source>
        <dbReference type="ARBA" id="ARBA00023242"/>
    </source>
</evidence>
<keyword evidence="8" id="KW-1185">Reference proteome</keyword>
<comment type="subcellular location">
    <subcellularLocation>
        <location evidence="1">Nucleus</location>
    </subcellularLocation>
</comment>
<reference evidence="7 8" key="1">
    <citation type="submission" date="2018-06" db="EMBL/GenBank/DDBJ databases">
        <title>Complete Genomes of Monosporascus.</title>
        <authorList>
            <person name="Robinson A.J."/>
            <person name="Natvig D.O."/>
        </authorList>
    </citation>
    <scope>NUCLEOTIDE SEQUENCE [LARGE SCALE GENOMIC DNA]</scope>
    <source>
        <strain evidence="7 8">CBS 110550</strain>
    </source>
</reference>
<dbReference type="PANTHER" id="PTHR31845">
    <property type="entry name" value="FINGER DOMAIN PROTEIN, PUTATIVE-RELATED"/>
    <property type="match status" value="1"/>
</dbReference>
<feature type="compositionally biased region" description="Polar residues" evidence="6">
    <location>
        <begin position="102"/>
        <end position="128"/>
    </location>
</feature>
<sequence length="735" mass="81447">MTGNAAQSSRADKRDEQRLASCFNCKRSKLKCVRTSGTDPTKHSGLEKAVIQIEQALKRTSRSGADQIQNAEQASELRYLLERSRELLNSENRRYSVSISGANAEQHQATSSPHQTTVSQETPPSQAGSREAASALGIEDEHLNLDDAENPLQLLARTSELLSSIEPQQPLLTTSASNSQKPSSARHNDLQRFFGSFQPRLDVGEDLDPIELGLLTLAEAEALFAYFFDKLSHTRWGIDPVIHTVDFVRGRSAFLLTSIAAASALFSPSLDALYKRLSNHRQKLASLIVANRYKSVEIVLAFMVNVPWISAGEHWADDETSTYISMALMIALDLSLNKIILPSSDEPRTPRDNVASSDCISARKALYVDGFIDVDPSSLMGRRLLRRRERTWLSLFVLERGVCLARGRTYVLPVSPLIETCDQWHLSDVADRWDGSIVSVAVMRRDLANLIARVRAICDSYSDGTNSEAGVVDMLKHEITLFFDRWYQTWPLQIGDREQLALPPYVEILASHTRLSMYSSVINHSTAPVAARHYFRAAGLSSALNVLRVAVQGEGQLRSMPNNTAIMISFAACFALRVSTVADGRGSSLAPSIRTLIAETTDVLERIGSTPVQRKGLSVLFAAQLRSILKLASRSSETMRHLHDPAKEAHSAGSVYTDLGGVTHVAHHHHGSIQQQQMDMSASQMPTNYLMFSTMSNDQLNDVINNTNVGLDANWDDFQFQNGTDLDWMDWSTFT</sequence>
<proteinExistence type="predicted"/>
<organism evidence="7 8">
    <name type="scientific">Monosporascus ibericus</name>
    <dbReference type="NCBI Taxonomy" id="155417"/>
    <lineage>
        <taxon>Eukaryota</taxon>
        <taxon>Fungi</taxon>
        <taxon>Dikarya</taxon>
        <taxon>Ascomycota</taxon>
        <taxon>Pezizomycotina</taxon>
        <taxon>Sordariomycetes</taxon>
        <taxon>Xylariomycetidae</taxon>
        <taxon>Xylariales</taxon>
        <taxon>Xylariales incertae sedis</taxon>
        <taxon>Monosporascus</taxon>
    </lineage>
</organism>
<keyword evidence="4" id="KW-0804">Transcription</keyword>
<keyword evidence="3" id="KW-0238">DNA-binding</keyword>
<evidence type="ECO:0000256" key="6">
    <source>
        <dbReference type="SAM" id="MobiDB-lite"/>
    </source>
</evidence>
<evidence type="ECO:0000256" key="4">
    <source>
        <dbReference type="ARBA" id="ARBA00023163"/>
    </source>
</evidence>
<dbReference type="GO" id="GO:0000976">
    <property type="term" value="F:transcription cis-regulatory region binding"/>
    <property type="evidence" value="ECO:0007669"/>
    <property type="project" value="TreeGrafter"/>
</dbReference>
<dbReference type="EMBL" id="QJNU01000600">
    <property type="protein sequence ID" value="RYO92803.1"/>
    <property type="molecule type" value="Genomic_DNA"/>
</dbReference>
<dbReference type="STRING" id="155417.A0A4Q4SYE2"/>
<dbReference type="Proteomes" id="UP000293360">
    <property type="component" value="Unassembled WGS sequence"/>
</dbReference>
<dbReference type="InterPro" id="IPR051089">
    <property type="entry name" value="prtT"/>
</dbReference>
<evidence type="ECO:0000256" key="3">
    <source>
        <dbReference type="ARBA" id="ARBA00023125"/>
    </source>
</evidence>
<gene>
    <name evidence="7" type="ORF">DL764_008077</name>
</gene>
<dbReference type="OrthoDB" id="3429912at2759"/>
<feature type="region of interest" description="Disordered" evidence="6">
    <location>
        <begin position="102"/>
        <end position="133"/>
    </location>
</feature>
<dbReference type="CDD" id="cd12148">
    <property type="entry name" value="fungal_TF_MHR"/>
    <property type="match status" value="1"/>
</dbReference>
<dbReference type="GO" id="GO:0000981">
    <property type="term" value="F:DNA-binding transcription factor activity, RNA polymerase II-specific"/>
    <property type="evidence" value="ECO:0007669"/>
    <property type="project" value="TreeGrafter"/>
</dbReference>
<protein>
    <recommendedName>
        <fullName evidence="9">Transcription factor domain-containing protein</fullName>
    </recommendedName>
</protein>
<keyword evidence="2" id="KW-0805">Transcription regulation</keyword>
<dbReference type="AlphaFoldDB" id="A0A4Q4SYE2"/>
<name>A0A4Q4SYE2_9PEZI</name>
<evidence type="ECO:0000256" key="1">
    <source>
        <dbReference type="ARBA" id="ARBA00004123"/>
    </source>
</evidence>
<evidence type="ECO:0008006" key="9">
    <source>
        <dbReference type="Google" id="ProtNLM"/>
    </source>
</evidence>
<dbReference type="GO" id="GO:0005634">
    <property type="term" value="C:nucleus"/>
    <property type="evidence" value="ECO:0007669"/>
    <property type="project" value="UniProtKB-SubCell"/>
</dbReference>
<dbReference type="PANTHER" id="PTHR31845:SF17">
    <property type="entry name" value="ZN(II)2CYS6 TRANSCRIPTION FACTOR (EUROFUNG)"/>
    <property type="match status" value="1"/>
</dbReference>
<evidence type="ECO:0000313" key="7">
    <source>
        <dbReference type="EMBL" id="RYO92803.1"/>
    </source>
</evidence>